<name>N1WIV4_9LEPT</name>
<comment type="caution">
    <text evidence="1">The sequence shown here is derived from an EMBL/GenBank/DDBJ whole genome shotgun (WGS) entry which is preliminary data.</text>
</comment>
<reference evidence="1" key="1">
    <citation type="submission" date="2013-03" db="EMBL/GenBank/DDBJ databases">
        <authorList>
            <person name="Harkins D.M."/>
            <person name="Durkin A.S."/>
            <person name="Brinkac L.M."/>
            <person name="Haft D.H."/>
            <person name="Selengut J.D."/>
            <person name="Sanka R."/>
            <person name="DePew J."/>
            <person name="Purushe J."/>
            <person name="Hartskeerl R.A."/>
            <person name="Ahmed A."/>
            <person name="van der Linden H."/>
            <person name="Goris M.G.A."/>
            <person name="Vinetz J.M."/>
            <person name="Sutton G.G."/>
            <person name="Nierman W.C."/>
            <person name="Fouts D.E."/>
        </authorList>
    </citation>
    <scope>NUCLEOTIDE SEQUENCE [LARGE SCALE GENOMIC DNA]</scope>
    <source>
        <strain evidence="1">ICFT</strain>
    </source>
</reference>
<keyword evidence="2" id="KW-1185">Reference proteome</keyword>
<accession>N1WIV4</accession>
<sequence>MDILKKLDWVTMVHSLDELKGDNGYICKNYTWNNRDRIYQILKKISETKNDMVIIDGISLDLNFVNKGHERNSIELLESLDTFYLVNPLRLEFYRPEDLSLSIFILILNNISPVGDIKYREKYRETLSEIRPGNYQNREIFDDSTDISEADFTRMVNGSPVRLVRRYLGGKIGFIGDRHGLYKSRAIFDIFES</sequence>
<dbReference type="STRING" id="1218598.LEP1GSC060_3465"/>
<evidence type="ECO:0000313" key="1">
    <source>
        <dbReference type="EMBL" id="EMY77019.1"/>
    </source>
</evidence>
<dbReference type="AlphaFoldDB" id="N1WIV4"/>
<dbReference type="OrthoDB" id="9897464at2"/>
<protein>
    <submittedName>
        <fullName evidence="1">Uncharacterized protein</fullName>
    </submittedName>
</protein>
<evidence type="ECO:0000313" key="2">
    <source>
        <dbReference type="Proteomes" id="UP000012313"/>
    </source>
</evidence>
<dbReference type="EMBL" id="AOHC02000041">
    <property type="protein sequence ID" value="EMY77019.1"/>
    <property type="molecule type" value="Genomic_DNA"/>
</dbReference>
<dbReference type="RefSeq" id="WP_003006710.1">
    <property type="nucleotide sequence ID" value="NZ_AOHC02000041.1"/>
</dbReference>
<organism evidence="1 2">
    <name type="scientific">Leptospira weilii serovar Ranarum str. ICFT</name>
    <dbReference type="NCBI Taxonomy" id="1218598"/>
    <lineage>
        <taxon>Bacteria</taxon>
        <taxon>Pseudomonadati</taxon>
        <taxon>Spirochaetota</taxon>
        <taxon>Spirochaetia</taxon>
        <taxon>Leptospirales</taxon>
        <taxon>Leptospiraceae</taxon>
        <taxon>Leptospira</taxon>
    </lineage>
</organism>
<proteinExistence type="predicted"/>
<dbReference type="Proteomes" id="UP000012313">
    <property type="component" value="Unassembled WGS sequence"/>
</dbReference>
<gene>
    <name evidence="1" type="ORF">LEP1GSC060_3465</name>
</gene>